<dbReference type="SMART" id="SM00028">
    <property type="entry name" value="TPR"/>
    <property type="match status" value="2"/>
</dbReference>
<evidence type="ECO:0000256" key="4">
    <source>
        <dbReference type="PROSITE-ProRule" id="PRU00339"/>
    </source>
</evidence>
<evidence type="ECO:0000256" key="3">
    <source>
        <dbReference type="ARBA" id="ARBA00023180"/>
    </source>
</evidence>
<feature type="repeat" description="TPR" evidence="4">
    <location>
        <begin position="58"/>
        <end position="91"/>
    </location>
</feature>
<dbReference type="PRINTS" id="PR01185">
    <property type="entry name" value="INTEGRINA"/>
</dbReference>
<dbReference type="Pfam" id="PF01839">
    <property type="entry name" value="FG-GAP"/>
    <property type="match status" value="2"/>
</dbReference>
<gene>
    <name evidence="5" type="ORF">SAMN04488029_0103</name>
</gene>
<dbReference type="PANTHER" id="PTHR23220:SF133">
    <property type="entry name" value="INTEGRIN ALPHA-PS2"/>
    <property type="match status" value="1"/>
</dbReference>
<dbReference type="PROSITE" id="PS50005">
    <property type="entry name" value="TPR"/>
    <property type="match status" value="1"/>
</dbReference>
<dbReference type="InterPro" id="IPR000413">
    <property type="entry name" value="Integrin_alpha"/>
</dbReference>
<keyword evidence="4" id="KW-0802">TPR repeat</keyword>
<dbReference type="SUPFAM" id="SSF48452">
    <property type="entry name" value="TPR-like"/>
    <property type="match status" value="1"/>
</dbReference>
<dbReference type="EMBL" id="FWYF01000001">
    <property type="protein sequence ID" value="SMD31766.1"/>
    <property type="molecule type" value="Genomic_DNA"/>
</dbReference>
<dbReference type="InterPro" id="IPR006597">
    <property type="entry name" value="Sel1-like"/>
</dbReference>
<dbReference type="Gene3D" id="1.25.40.10">
    <property type="entry name" value="Tetratricopeptide repeat domain"/>
    <property type="match status" value="1"/>
</dbReference>
<dbReference type="GO" id="GO:0009897">
    <property type="term" value="C:external side of plasma membrane"/>
    <property type="evidence" value="ECO:0007669"/>
    <property type="project" value="TreeGrafter"/>
</dbReference>
<organism evidence="5 6">
    <name type="scientific">Reichenbachiella faecimaris</name>
    <dbReference type="NCBI Taxonomy" id="692418"/>
    <lineage>
        <taxon>Bacteria</taxon>
        <taxon>Pseudomonadati</taxon>
        <taxon>Bacteroidota</taxon>
        <taxon>Cytophagia</taxon>
        <taxon>Cytophagales</taxon>
        <taxon>Reichenbachiellaceae</taxon>
        <taxon>Reichenbachiella</taxon>
    </lineage>
</organism>
<proteinExistence type="predicted"/>
<protein>
    <submittedName>
        <fullName evidence="5">FG-GAP repeat-containing protein</fullName>
    </submittedName>
</protein>
<dbReference type="GO" id="GO:0098609">
    <property type="term" value="P:cell-cell adhesion"/>
    <property type="evidence" value="ECO:0007669"/>
    <property type="project" value="TreeGrafter"/>
</dbReference>
<accession>A0A1W2G650</accession>
<reference evidence="5 6" key="1">
    <citation type="submission" date="2017-04" db="EMBL/GenBank/DDBJ databases">
        <authorList>
            <person name="Afonso C.L."/>
            <person name="Miller P.J."/>
            <person name="Scott M.A."/>
            <person name="Spackman E."/>
            <person name="Goraichik I."/>
            <person name="Dimitrov K.M."/>
            <person name="Suarez D.L."/>
            <person name="Swayne D.E."/>
        </authorList>
    </citation>
    <scope>NUCLEOTIDE SEQUENCE [LARGE SCALE GENOMIC DNA]</scope>
    <source>
        <strain evidence="5 6">DSM 26133</strain>
    </source>
</reference>
<dbReference type="InterPro" id="IPR013517">
    <property type="entry name" value="FG-GAP"/>
</dbReference>
<dbReference type="InterPro" id="IPR028994">
    <property type="entry name" value="Integrin_alpha_N"/>
</dbReference>
<evidence type="ECO:0000313" key="6">
    <source>
        <dbReference type="Proteomes" id="UP000192472"/>
    </source>
</evidence>
<evidence type="ECO:0000256" key="1">
    <source>
        <dbReference type="ARBA" id="ARBA00022729"/>
    </source>
</evidence>
<dbReference type="RefSeq" id="WP_084370466.1">
    <property type="nucleotide sequence ID" value="NZ_FWYF01000001.1"/>
</dbReference>
<keyword evidence="6" id="KW-1185">Reference proteome</keyword>
<name>A0A1W2G650_REIFA</name>
<sequence length="561" mass="59138">MFRSILIFVISFCLYAPLFSQPNSGQIVQSSFQKINSESLDEAIADLNAILVDDPDHVGALGMLGLAYRRKQDYKKSVKYYKKAAEAQPENSQGQFNLGVAYALAENKDLAFETLMKVKESNTFNITNVGLSPAAQILKPDPRFKNLFPTPEEYSNPFVEAGAEIIHDWKGENVRDQFGWIGRNIGDVDGDGVMDITSSAPTNNDGAVGAGKIYVYSGKTGRLIWAYAAKDANGQLGMSIEAAGDVDGDGTPDVVAGAPYVNKTWVFSGKNGKVLYEWKGADEKGAFGRGVRGAGDVNKDGYDDILIGEPYQIWGGPLNSTKVEHAGKAYLYSGKDGSILQSWSGESIGDGFGTALGGKTTDGASMLMVGAPGVTNGGQVYVYQGMEKKPFFKIEPDTTGRRLGGMFMSVVGDVDRDGVQDVYASDFANAALGNSTGRAYIHSGANGEQLMILTGEAAGDGFGIGVADAGDTDGDGFDDLVIGAWQHASAAPSGGKIYLYSGKDGSLLRTLTGQVAGETLGFDATGIGDVNGDGKVDLLLTSAWSAINGSQSGRMMVVAGK</sequence>
<dbReference type="GO" id="GO:0007160">
    <property type="term" value="P:cell-matrix adhesion"/>
    <property type="evidence" value="ECO:0007669"/>
    <property type="project" value="TreeGrafter"/>
</dbReference>
<dbReference type="SMART" id="SM00191">
    <property type="entry name" value="Int_alpha"/>
    <property type="match status" value="6"/>
</dbReference>
<dbReference type="GO" id="GO:0005178">
    <property type="term" value="F:integrin binding"/>
    <property type="evidence" value="ECO:0007669"/>
    <property type="project" value="TreeGrafter"/>
</dbReference>
<dbReference type="STRING" id="692418.SAMN04488029_0103"/>
<keyword evidence="1" id="KW-0732">Signal</keyword>
<dbReference type="SUPFAM" id="SSF69318">
    <property type="entry name" value="Integrin alpha N-terminal domain"/>
    <property type="match status" value="1"/>
</dbReference>
<evidence type="ECO:0000256" key="2">
    <source>
        <dbReference type="ARBA" id="ARBA00022737"/>
    </source>
</evidence>
<dbReference type="OrthoDB" id="883622at2"/>
<dbReference type="GO" id="GO:0007229">
    <property type="term" value="P:integrin-mediated signaling pathway"/>
    <property type="evidence" value="ECO:0007669"/>
    <property type="project" value="TreeGrafter"/>
</dbReference>
<dbReference type="PROSITE" id="PS51470">
    <property type="entry name" value="FG_GAP"/>
    <property type="match status" value="2"/>
</dbReference>
<dbReference type="InterPro" id="IPR019734">
    <property type="entry name" value="TPR_rpt"/>
</dbReference>
<dbReference type="PANTHER" id="PTHR23220">
    <property type="entry name" value="INTEGRIN ALPHA"/>
    <property type="match status" value="1"/>
</dbReference>
<keyword evidence="2" id="KW-0677">Repeat</keyword>
<dbReference type="GO" id="GO:0008305">
    <property type="term" value="C:integrin complex"/>
    <property type="evidence" value="ECO:0007669"/>
    <property type="project" value="InterPro"/>
</dbReference>
<dbReference type="SMART" id="SM00671">
    <property type="entry name" value="SEL1"/>
    <property type="match status" value="2"/>
</dbReference>
<dbReference type="GO" id="GO:0033627">
    <property type="term" value="P:cell adhesion mediated by integrin"/>
    <property type="evidence" value="ECO:0007669"/>
    <property type="project" value="TreeGrafter"/>
</dbReference>
<evidence type="ECO:0000313" key="5">
    <source>
        <dbReference type="EMBL" id="SMD31766.1"/>
    </source>
</evidence>
<dbReference type="Proteomes" id="UP000192472">
    <property type="component" value="Unassembled WGS sequence"/>
</dbReference>
<dbReference type="Pfam" id="PF13432">
    <property type="entry name" value="TPR_16"/>
    <property type="match status" value="1"/>
</dbReference>
<keyword evidence="3" id="KW-0325">Glycoprotein</keyword>
<dbReference type="Gene3D" id="2.130.10.130">
    <property type="entry name" value="Integrin alpha, N-terminal"/>
    <property type="match status" value="3"/>
</dbReference>
<dbReference type="AlphaFoldDB" id="A0A1W2G650"/>
<dbReference type="InterPro" id="IPR011990">
    <property type="entry name" value="TPR-like_helical_dom_sf"/>
</dbReference>
<dbReference type="InterPro" id="IPR013519">
    <property type="entry name" value="Int_alpha_beta-p"/>
</dbReference>